<dbReference type="InterPro" id="IPR001128">
    <property type="entry name" value="Cyt_P450"/>
</dbReference>
<feature type="binding site" description="axial binding residue" evidence="8">
    <location>
        <position position="524"/>
    </location>
    <ligand>
        <name>heme</name>
        <dbReference type="ChEBI" id="CHEBI:30413"/>
    </ligand>
    <ligandPart>
        <name>Fe</name>
        <dbReference type="ChEBI" id="CHEBI:18248"/>
    </ligandPart>
</feature>
<evidence type="ECO:0000256" key="10">
    <source>
        <dbReference type="SAM" id="Phobius"/>
    </source>
</evidence>
<evidence type="ECO:0000256" key="1">
    <source>
        <dbReference type="ARBA" id="ARBA00001971"/>
    </source>
</evidence>
<sequence>MKLTPGFRLLSNWVLNTLAPCIALAIAAYYFGVLSILPVWQTLLLAAATPPSAFLLGVAYDTLSQRRRAAALGARLVPRVKGRWPGNMDVVIEQAEEVDRDYMGSYFLKLEQKYGKVYNVRYLWDDFIFTTEPSHIKAILASNFGSFVKGEEFNDIFRSVLGTGVFNSDGDMWKFHRSMTRPFFTHDRISHFDTFDTHAETAITAAKDRFRAGHAIDFQDLISRFTLDSATEFLFGSCAHTLHSPLPYPYNAVHTHSPGGLSANGKPNAADILSTAFASAQTSVGRRTNLLGIWPLWEIFKDRTEDDMKVVHEFLEPIIAEAIEKQRVDGLDAGEEKSSGTEKAEVHEGETLLDHLVRLTTDRVILRDEVLNIMIAGRDTTASALTSAVYLLAMYPSAMDRLREEVMSKVGSSRRPTYDDLRNMKYLRAVLNETLRLFPPVPMNLRQTTEDTTLPSPDPERMPLFIPKNTMITYSVALMHRRHDLWGPDADEFDPDRFLDQRLQKYLVPNPFIFLPFNAGPRICLGQQFAYNEMSFMLVRLMQNFSRFELALDALSPDARPPAHWKDIPGRAPIEKFHPRSHLTLYAKGGMWVRMIESEQA</sequence>
<dbReference type="InterPro" id="IPR002401">
    <property type="entry name" value="Cyt_P450_E_grp-I"/>
</dbReference>
<accession>A0A5M3MZP5</accession>
<dbReference type="CDD" id="cd11063">
    <property type="entry name" value="CYP52"/>
    <property type="match status" value="1"/>
</dbReference>
<dbReference type="PANTHER" id="PTHR24287:SF1">
    <property type="entry name" value="P450, PUTATIVE (EUROFUNG)-RELATED"/>
    <property type="match status" value="1"/>
</dbReference>
<dbReference type="GO" id="GO:0004497">
    <property type="term" value="F:monooxygenase activity"/>
    <property type="evidence" value="ECO:0007669"/>
    <property type="project" value="UniProtKB-KW"/>
</dbReference>
<dbReference type="GeneID" id="19210132"/>
<organism evidence="11 12">
    <name type="scientific">Coniophora puteana (strain RWD-64-598)</name>
    <name type="common">Brown rot fungus</name>
    <dbReference type="NCBI Taxonomy" id="741705"/>
    <lineage>
        <taxon>Eukaryota</taxon>
        <taxon>Fungi</taxon>
        <taxon>Dikarya</taxon>
        <taxon>Basidiomycota</taxon>
        <taxon>Agaricomycotina</taxon>
        <taxon>Agaricomycetes</taxon>
        <taxon>Agaricomycetidae</taxon>
        <taxon>Boletales</taxon>
        <taxon>Coniophorineae</taxon>
        <taxon>Coniophoraceae</taxon>
        <taxon>Coniophora</taxon>
    </lineage>
</organism>
<proteinExistence type="inferred from homology"/>
<reference evidence="12" key="1">
    <citation type="journal article" date="2012" name="Science">
        <title>The Paleozoic origin of enzymatic lignin decomposition reconstructed from 31 fungal genomes.</title>
        <authorList>
            <person name="Floudas D."/>
            <person name="Binder M."/>
            <person name="Riley R."/>
            <person name="Barry K."/>
            <person name="Blanchette R.A."/>
            <person name="Henrissat B."/>
            <person name="Martinez A.T."/>
            <person name="Otillar R."/>
            <person name="Spatafora J.W."/>
            <person name="Yadav J.S."/>
            <person name="Aerts A."/>
            <person name="Benoit I."/>
            <person name="Boyd A."/>
            <person name="Carlson A."/>
            <person name="Copeland A."/>
            <person name="Coutinho P.M."/>
            <person name="de Vries R.P."/>
            <person name="Ferreira P."/>
            <person name="Findley K."/>
            <person name="Foster B."/>
            <person name="Gaskell J."/>
            <person name="Glotzer D."/>
            <person name="Gorecki P."/>
            <person name="Heitman J."/>
            <person name="Hesse C."/>
            <person name="Hori C."/>
            <person name="Igarashi K."/>
            <person name="Jurgens J.A."/>
            <person name="Kallen N."/>
            <person name="Kersten P."/>
            <person name="Kohler A."/>
            <person name="Kuees U."/>
            <person name="Kumar T.K.A."/>
            <person name="Kuo A."/>
            <person name="LaButti K."/>
            <person name="Larrondo L.F."/>
            <person name="Lindquist E."/>
            <person name="Ling A."/>
            <person name="Lombard V."/>
            <person name="Lucas S."/>
            <person name="Lundell T."/>
            <person name="Martin R."/>
            <person name="McLaughlin D.J."/>
            <person name="Morgenstern I."/>
            <person name="Morin E."/>
            <person name="Murat C."/>
            <person name="Nagy L.G."/>
            <person name="Nolan M."/>
            <person name="Ohm R.A."/>
            <person name="Patyshakuliyeva A."/>
            <person name="Rokas A."/>
            <person name="Ruiz-Duenas F.J."/>
            <person name="Sabat G."/>
            <person name="Salamov A."/>
            <person name="Samejima M."/>
            <person name="Schmutz J."/>
            <person name="Slot J.C."/>
            <person name="St John F."/>
            <person name="Stenlid J."/>
            <person name="Sun H."/>
            <person name="Sun S."/>
            <person name="Syed K."/>
            <person name="Tsang A."/>
            <person name="Wiebenga A."/>
            <person name="Young D."/>
            <person name="Pisabarro A."/>
            <person name="Eastwood D.C."/>
            <person name="Martin F."/>
            <person name="Cullen D."/>
            <person name="Grigoriev I.V."/>
            <person name="Hibbett D.S."/>
        </authorList>
    </citation>
    <scope>NUCLEOTIDE SEQUENCE [LARGE SCALE GENOMIC DNA]</scope>
    <source>
        <strain evidence="12">RWD-64-598 SS2</strain>
    </source>
</reference>
<dbReference type="PANTHER" id="PTHR24287">
    <property type="entry name" value="P450, PUTATIVE (EUROFUNG)-RELATED"/>
    <property type="match status" value="1"/>
</dbReference>
<keyword evidence="3 8" id="KW-0349">Heme</keyword>
<dbReference type="InterPro" id="IPR017972">
    <property type="entry name" value="Cyt_P450_CS"/>
</dbReference>
<feature type="transmembrane region" description="Helical" evidence="10">
    <location>
        <begin position="12"/>
        <end position="33"/>
    </location>
</feature>
<dbReference type="Pfam" id="PF00067">
    <property type="entry name" value="p450"/>
    <property type="match status" value="1"/>
</dbReference>
<evidence type="ECO:0000256" key="6">
    <source>
        <dbReference type="ARBA" id="ARBA00023004"/>
    </source>
</evidence>
<dbReference type="EMBL" id="JH711575">
    <property type="protein sequence ID" value="EIW84467.1"/>
    <property type="molecule type" value="Genomic_DNA"/>
</dbReference>
<evidence type="ECO:0000313" key="12">
    <source>
        <dbReference type="Proteomes" id="UP000053558"/>
    </source>
</evidence>
<keyword evidence="6 8" id="KW-0408">Iron</keyword>
<dbReference type="OMA" id="ERGFMTA"/>
<keyword evidence="10" id="KW-0472">Membrane</keyword>
<gene>
    <name evidence="11" type="ORF">CONPUDRAFT_80797</name>
</gene>
<dbReference type="OrthoDB" id="1470350at2759"/>
<protein>
    <submittedName>
        <fullName evidence="11">Cytochrome P450 monooxygenase pc-3</fullName>
    </submittedName>
</protein>
<evidence type="ECO:0000256" key="9">
    <source>
        <dbReference type="RuleBase" id="RU000461"/>
    </source>
</evidence>
<dbReference type="PRINTS" id="PR00385">
    <property type="entry name" value="P450"/>
</dbReference>
<keyword evidence="12" id="KW-1185">Reference proteome</keyword>
<dbReference type="GO" id="GO:0020037">
    <property type="term" value="F:heme binding"/>
    <property type="evidence" value="ECO:0007669"/>
    <property type="project" value="InterPro"/>
</dbReference>
<dbReference type="RefSeq" id="XP_007765521.1">
    <property type="nucleotide sequence ID" value="XM_007767331.1"/>
</dbReference>
<dbReference type="AlphaFoldDB" id="A0A5M3MZP5"/>
<comment type="similarity">
    <text evidence="2 9">Belongs to the cytochrome P450 family.</text>
</comment>
<keyword evidence="10" id="KW-1133">Transmembrane helix</keyword>
<evidence type="ECO:0000256" key="5">
    <source>
        <dbReference type="ARBA" id="ARBA00023002"/>
    </source>
</evidence>
<dbReference type="InterPro" id="IPR036396">
    <property type="entry name" value="Cyt_P450_sf"/>
</dbReference>
<evidence type="ECO:0000256" key="4">
    <source>
        <dbReference type="ARBA" id="ARBA00022723"/>
    </source>
</evidence>
<dbReference type="GO" id="GO:0016705">
    <property type="term" value="F:oxidoreductase activity, acting on paired donors, with incorporation or reduction of molecular oxygen"/>
    <property type="evidence" value="ECO:0007669"/>
    <property type="project" value="InterPro"/>
</dbReference>
<dbReference type="PROSITE" id="PS00086">
    <property type="entry name" value="CYTOCHROME_P450"/>
    <property type="match status" value="1"/>
</dbReference>
<keyword evidence="7 9" id="KW-0503">Monooxygenase</keyword>
<dbReference type="Proteomes" id="UP000053558">
    <property type="component" value="Unassembled WGS sequence"/>
</dbReference>
<evidence type="ECO:0000256" key="3">
    <source>
        <dbReference type="ARBA" id="ARBA00022617"/>
    </source>
</evidence>
<keyword evidence="10" id="KW-0812">Transmembrane</keyword>
<dbReference type="PRINTS" id="PR00463">
    <property type="entry name" value="EP450I"/>
</dbReference>
<comment type="cofactor">
    <cofactor evidence="1 8">
        <name>heme</name>
        <dbReference type="ChEBI" id="CHEBI:30413"/>
    </cofactor>
</comment>
<dbReference type="SUPFAM" id="SSF48264">
    <property type="entry name" value="Cytochrome P450"/>
    <property type="match status" value="1"/>
</dbReference>
<evidence type="ECO:0000256" key="8">
    <source>
        <dbReference type="PIRSR" id="PIRSR602401-1"/>
    </source>
</evidence>
<evidence type="ECO:0000313" key="11">
    <source>
        <dbReference type="EMBL" id="EIW84467.1"/>
    </source>
</evidence>
<evidence type="ECO:0000256" key="7">
    <source>
        <dbReference type="ARBA" id="ARBA00023033"/>
    </source>
</evidence>
<comment type="caution">
    <text evidence="11">The sequence shown here is derived from an EMBL/GenBank/DDBJ whole genome shotgun (WGS) entry which is preliminary data.</text>
</comment>
<dbReference type="Gene3D" id="1.10.630.10">
    <property type="entry name" value="Cytochrome P450"/>
    <property type="match status" value="1"/>
</dbReference>
<dbReference type="GO" id="GO:0005506">
    <property type="term" value="F:iron ion binding"/>
    <property type="evidence" value="ECO:0007669"/>
    <property type="project" value="InterPro"/>
</dbReference>
<name>A0A5M3MZP5_CONPW</name>
<keyword evidence="5 9" id="KW-0560">Oxidoreductase</keyword>
<dbReference type="KEGG" id="cput:CONPUDRAFT_80797"/>
<dbReference type="InterPro" id="IPR047146">
    <property type="entry name" value="Cyt_P450_E_CYP52_fungi"/>
</dbReference>
<evidence type="ECO:0000256" key="2">
    <source>
        <dbReference type="ARBA" id="ARBA00010617"/>
    </source>
</evidence>
<keyword evidence="4 8" id="KW-0479">Metal-binding</keyword>